<feature type="compositionally biased region" description="Low complexity" evidence="1">
    <location>
        <begin position="105"/>
        <end position="114"/>
    </location>
</feature>
<proteinExistence type="predicted"/>
<organism evidence="2 3">
    <name type="scientific">Tilletia controversa</name>
    <name type="common">dwarf bunt fungus</name>
    <dbReference type="NCBI Taxonomy" id="13291"/>
    <lineage>
        <taxon>Eukaryota</taxon>
        <taxon>Fungi</taxon>
        <taxon>Dikarya</taxon>
        <taxon>Basidiomycota</taxon>
        <taxon>Ustilaginomycotina</taxon>
        <taxon>Exobasidiomycetes</taxon>
        <taxon>Tilletiales</taxon>
        <taxon>Tilletiaceae</taxon>
        <taxon>Tilletia</taxon>
    </lineage>
</organism>
<evidence type="ECO:0000313" key="2">
    <source>
        <dbReference type="EMBL" id="KAE8239455.1"/>
    </source>
</evidence>
<feature type="compositionally biased region" description="Basic and acidic residues" evidence="1">
    <location>
        <begin position="129"/>
        <end position="142"/>
    </location>
</feature>
<feature type="compositionally biased region" description="Polar residues" evidence="1">
    <location>
        <begin position="1"/>
        <end position="29"/>
    </location>
</feature>
<evidence type="ECO:0000256" key="1">
    <source>
        <dbReference type="SAM" id="MobiDB-lite"/>
    </source>
</evidence>
<name>A0A8X7ML84_9BASI</name>
<protein>
    <submittedName>
        <fullName evidence="2">Uncharacterized protein</fullName>
    </submittedName>
</protein>
<dbReference type="Proteomes" id="UP000077684">
    <property type="component" value="Unassembled WGS sequence"/>
</dbReference>
<dbReference type="AlphaFoldDB" id="A0A8X7ML84"/>
<accession>A0A8X7ML84</accession>
<reference evidence="2" key="2">
    <citation type="journal article" date="2019" name="IMA Fungus">
        <title>Genome sequencing and comparison of five Tilletia species to identify candidate genes for the detection of regulated species infecting wheat.</title>
        <authorList>
            <person name="Nguyen H.D.T."/>
            <person name="Sultana T."/>
            <person name="Kesanakurti P."/>
            <person name="Hambleton S."/>
        </authorList>
    </citation>
    <scope>NUCLEOTIDE SEQUENCE</scope>
    <source>
        <strain evidence="2">DAOMC 236426</strain>
    </source>
</reference>
<dbReference type="EMBL" id="LWDE02001724">
    <property type="protein sequence ID" value="KAE8239455.1"/>
    <property type="molecule type" value="Genomic_DNA"/>
</dbReference>
<feature type="region of interest" description="Disordered" evidence="1">
    <location>
        <begin position="105"/>
        <end position="148"/>
    </location>
</feature>
<feature type="region of interest" description="Disordered" evidence="1">
    <location>
        <begin position="1"/>
        <end position="36"/>
    </location>
</feature>
<sequence>MRPAGNSSFKTIASTGNQGDSEIATSAPASSGEVVETVGPVVTSEANSTSRLDQVAIAAAATAAVDADAFSAFAVEDAYLNLHGDPTTAGELALGPAASTATQYQTQSYAAAAEAPPPPPVPLVLAGPREGEGSSNDKRKASPSEIVV</sequence>
<gene>
    <name evidence="2" type="ORF">A4X06_0g8254</name>
</gene>
<comment type="caution">
    <text evidence="2">The sequence shown here is derived from an EMBL/GenBank/DDBJ whole genome shotgun (WGS) entry which is preliminary data.</text>
</comment>
<reference evidence="2" key="1">
    <citation type="submission" date="2016-04" db="EMBL/GenBank/DDBJ databases">
        <authorList>
            <person name="Nguyen H.D."/>
            <person name="Samba Siva P."/>
            <person name="Cullis J."/>
            <person name="Levesque C.A."/>
            <person name="Hambleton S."/>
        </authorList>
    </citation>
    <scope>NUCLEOTIDE SEQUENCE</scope>
    <source>
        <strain evidence="2">DAOMC 236426</strain>
    </source>
</reference>
<keyword evidence="3" id="KW-1185">Reference proteome</keyword>
<evidence type="ECO:0000313" key="3">
    <source>
        <dbReference type="Proteomes" id="UP000077684"/>
    </source>
</evidence>